<evidence type="ECO:0008006" key="3">
    <source>
        <dbReference type="Google" id="ProtNLM"/>
    </source>
</evidence>
<protein>
    <recommendedName>
        <fullName evidence="3">Tetratricopeptide repeat protein</fullName>
    </recommendedName>
</protein>
<organism evidence="2">
    <name type="scientific">marine sediment metagenome</name>
    <dbReference type="NCBI Taxonomy" id="412755"/>
    <lineage>
        <taxon>unclassified sequences</taxon>
        <taxon>metagenomes</taxon>
        <taxon>ecological metagenomes</taxon>
    </lineage>
</organism>
<evidence type="ECO:0000313" key="2">
    <source>
        <dbReference type="EMBL" id="KKN66461.1"/>
    </source>
</evidence>
<evidence type="ECO:0000256" key="1">
    <source>
        <dbReference type="SAM" id="MobiDB-lite"/>
    </source>
</evidence>
<dbReference type="AlphaFoldDB" id="A0A0F9UZ09"/>
<dbReference type="InterPro" id="IPR011990">
    <property type="entry name" value="TPR-like_helical_dom_sf"/>
</dbReference>
<dbReference type="EMBL" id="LAZR01000500">
    <property type="protein sequence ID" value="KKN66461.1"/>
    <property type="molecule type" value="Genomic_DNA"/>
</dbReference>
<name>A0A0F9UZ09_9ZZZZ</name>
<sequence length="1057" mass="117541">MRRFSWRLCVAALAVGLLLPTGVGWTQDDDGESTYQGLPPDALIEQLIQFGMTELLDHYIAGSGGGPDALIAQATAPGISSDKRNSLLEQAINALTGQIDAIEPGGDPMEKLERFQLTFKKAWTIVSLRCGPSNQRLRYLRGGDADREEVVKWTEAPVRTLRRLDQDIQDAIRKLLGAGGPHASKYLILVMPELEDLQLKVNYRAAWSNFYRAAAINPATNEEMTAKRRLLTDAIDRVGDFAGGEDTHGVKFASILLTGMCLREAGNYDEAIAKFRIVRDADTELGLRFSALFEMPRTLTEQGKFSEAQTALAQFSAAALQLVGKDYAWEVRLNSAMLGHYLYQRWALADPSRQGQLQTQAEQALVTLVQQEANPSYQQEYYKIIAKKYRGGADEELSSVVLLAKAKLKRVEAFQTEQPKQREELLDETKKLLGMILERTDPLSQSLRDQVLEEKGIINAVIGESQEAALDFLQLAQDILKDDPNNPRAAQMAENAVRLAYQVLYERQEAGEHISHRSREVFIQAAAFLLSQPAWREAKPELAEWYMDLGWQYAQLAGGENDADQKIAMCTKAIEAYESVPAEIGGRSNTREHMEARYLGLRKRAEILEIMTLAKVSDAQALAVRAKLKAYGNDATNAARNAERAGDDALRADLFEWGSDAEFRAAELLYEPLGQAGLAVDELVGLRNRWPGTTILENSFELEIRVLVKERRVAEAVTKVKNFYDKYPDKGAELIRLVTVQVRKGINKARYDPTAAGSLKNLQEGYYELASMLAEGIDFKQQQALAENYRLAQMVAEARYEVDKPDLALELFQACTALRDIDRQGQIKVIEAAYEKHVGKLNEIAQAKQINTTELMSLAEQFMERLKQAGYGPDHPASVAVRDARDNLQKVQADAKSDASKRKAAAAILLRVLRGGYRREKRRQLVAVPLDPVNIQGVARCQVALGKYEEGLLTYDNLIRRTDPEAFGDLYWLAQLERGRAALAAYADDADGLRGVIRLIIQLDYETNGQFGGKASLFAAIESKAKEHLIKLNEPWGSDLPTTRPGSPKSGQAGSSD</sequence>
<accession>A0A0F9UZ09</accession>
<gene>
    <name evidence="2" type="ORF">LCGC14_0471180</name>
</gene>
<dbReference type="Pfam" id="PF13174">
    <property type="entry name" value="TPR_6"/>
    <property type="match status" value="1"/>
</dbReference>
<dbReference type="SUPFAM" id="SSF48452">
    <property type="entry name" value="TPR-like"/>
    <property type="match status" value="1"/>
</dbReference>
<proteinExistence type="predicted"/>
<feature type="region of interest" description="Disordered" evidence="1">
    <location>
        <begin position="1033"/>
        <end position="1057"/>
    </location>
</feature>
<dbReference type="InterPro" id="IPR019734">
    <property type="entry name" value="TPR_rpt"/>
</dbReference>
<reference evidence="2" key="1">
    <citation type="journal article" date="2015" name="Nature">
        <title>Complex archaea that bridge the gap between prokaryotes and eukaryotes.</title>
        <authorList>
            <person name="Spang A."/>
            <person name="Saw J.H."/>
            <person name="Jorgensen S.L."/>
            <person name="Zaremba-Niedzwiedzka K."/>
            <person name="Martijn J."/>
            <person name="Lind A.E."/>
            <person name="van Eijk R."/>
            <person name="Schleper C."/>
            <person name="Guy L."/>
            <person name="Ettema T.J."/>
        </authorList>
    </citation>
    <scope>NUCLEOTIDE SEQUENCE</scope>
</reference>
<comment type="caution">
    <text evidence="2">The sequence shown here is derived from an EMBL/GenBank/DDBJ whole genome shotgun (WGS) entry which is preliminary data.</text>
</comment>
<feature type="compositionally biased region" description="Polar residues" evidence="1">
    <location>
        <begin position="1040"/>
        <end position="1057"/>
    </location>
</feature>